<accession>A0A8S5QAQ5</accession>
<dbReference type="EMBL" id="BK015614">
    <property type="protein sequence ID" value="DAE15907.1"/>
    <property type="molecule type" value="Genomic_DNA"/>
</dbReference>
<sequence length="271" mass="31193">MNLLKQILAFNQRQMSNPLSAGQFILWHALLNVHNDCGKQEWFTVANLRLELFTGLSRQGIDKARNTLKQLGFIEYKSNGTKATAYKINLLYNDSLQPSLQDGLQDSSQAVGKEVAEQLPKELPNGWQNSGTLNKEKEGKEKESKSNNNISAKLLENQFNDLWNIYPRKERKNDAFKAYSKAIKKGVEHTTIQNGLKSYIEYVKANQTETKYIKQGGTWFSQECWNDEYTIDSNPKTNYSNYPTKPKGYVEPLPDWVFRQQNEERAQRGVN</sequence>
<reference evidence="2" key="1">
    <citation type="journal article" date="2021" name="Proc. Natl. Acad. Sci. U.S.A.">
        <title>A Catalog of Tens of Thousands of Viruses from Human Metagenomes Reveals Hidden Associations with Chronic Diseases.</title>
        <authorList>
            <person name="Tisza M.J."/>
            <person name="Buck C.B."/>
        </authorList>
    </citation>
    <scope>NUCLEOTIDE SEQUENCE</scope>
    <source>
        <strain evidence="2">CtfR912</strain>
    </source>
</reference>
<protein>
    <submittedName>
        <fullName evidence="2">Replisome organizer protein</fullName>
    </submittedName>
</protein>
<proteinExistence type="predicted"/>
<organism evidence="2">
    <name type="scientific">Siphoviridae sp. ctfR912</name>
    <dbReference type="NCBI Taxonomy" id="2825596"/>
    <lineage>
        <taxon>Viruses</taxon>
        <taxon>Duplodnaviria</taxon>
        <taxon>Heunggongvirae</taxon>
        <taxon>Uroviricota</taxon>
        <taxon>Caudoviricetes</taxon>
    </lineage>
</organism>
<evidence type="ECO:0000256" key="1">
    <source>
        <dbReference type="SAM" id="MobiDB-lite"/>
    </source>
</evidence>
<feature type="compositionally biased region" description="Basic and acidic residues" evidence="1">
    <location>
        <begin position="134"/>
        <end position="145"/>
    </location>
</feature>
<feature type="region of interest" description="Disordered" evidence="1">
    <location>
        <begin position="118"/>
        <end position="151"/>
    </location>
</feature>
<evidence type="ECO:0000313" key="2">
    <source>
        <dbReference type="EMBL" id="DAE15907.1"/>
    </source>
</evidence>
<name>A0A8S5QAQ5_9CAUD</name>